<keyword evidence="1" id="KW-0472">Membrane</keyword>
<evidence type="ECO:0000313" key="5">
    <source>
        <dbReference type="EMBL" id="KAJ6834135.1"/>
    </source>
</evidence>
<dbReference type="EMBL" id="JANAVB010014600">
    <property type="protein sequence ID" value="KAJ6834135.1"/>
    <property type="molecule type" value="Genomic_DNA"/>
</dbReference>
<evidence type="ECO:0000313" key="6">
    <source>
        <dbReference type="Proteomes" id="UP001140949"/>
    </source>
</evidence>
<evidence type="ECO:0000313" key="2">
    <source>
        <dbReference type="EMBL" id="KAJ6790452.1"/>
    </source>
</evidence>
<reference evidence="3" key="2">
    <citation type="submission" date="2023-04" db="EMBL/GenBank/DDBJ databases">
        <authorList>
            <person name="Bruccoleri R.E."/>
            <person name="Oakeley E.J."/>
            <person name="Faust A.-M."/>
            <person name="Dessus-Babus S."/>
            <person name="Altorfer M."/>
            <person name="Burckhardt D."/>
            <person name="Oertli M."/>
            <person name="Naumann U."/>
            <person name="Petersen F."/>
            <person name="Wong J."/>
        </authorList>
    </citation>
    <scope>NUCLEOTIDE SEQUENCE</scope>
    <source>
        <strain evidence="3">GSM-AAB239-AS_SAM_17_03QT</strain>
        <tissue evidence="3">Leaf</tissue>
    </source>
</reference>
<evidence type="ECO:0000313" key="3">
    <source>
        <dbReference type="EMBL" id="KAJ6790453.1"/>
    </source>
</evidence>
<dbReference type="EMBL" id="JANAVB010014600">
    <property type="protein sequence ID" value="KAJ6834134.1"/>
    <property type="molecule type" value="Genomic_DNA"/>
</dbReference>
<feature type="transmembrane region" description="Helical" evidence="1">
    <location>
        <begin position="12"/>
        <end position="35"/>
    </location>
</feature>
<proteinExistence type="predicted"/>
<keyword evidence="6" id="KW-1185">Reference proteome</keyword>
<comment type="caution">
    <text evidence="3">The sequence shown here is derived from an EMBL/GenBank/DDBJ whole genome shotgun (WGS) entry which is preliminary data.</text>
</comment>
<protein>
    <submittedName>
        <fullName evidence="3">Proteoglycan 4-like</fullName>
    </submittedName>
</protein>
<keyword evidence="1" id="KW-1133">Transmembrane helix</keyword>
<organism evidence="3 6">
    <name type="scientific">Iris pallida</name>
    <name type="common">Sweet iris</name>
    <dbReference type="NCBI Taxonomy" id="29817"/>
    <lineage>
        <taxon>Eukaryota</taxon>
        <taxon>Viridiplantae</taxon>
        <taxon>Streptophyta</taxon>
        <taxon>Embryophyta</taxon>
        <taxon>Tracheophyta</taxon>
        <taxon>Spermatophyta</taxon>
        <taxon>Magnoliopsida</taxon>
        <taxon>Liliopsida</taxon>
        <taxon>Asparagales</taxon>
        <taxon>Iridaceae</taxon>
        <taxon>Iridoideae</taxon>
        <taxon>Irideae</taxon>
        <taxon>Iris</taxon>
    </lineage>
</organism>
<keyword evidence="1" id="KW-0812">Transmembrane</keyword>
<dbReference type="Proteomes" id="UP001140949">
    <property type="component" value="Unassembled WGS sequence"/>
</dbReference>
<evidence type="ECO:0000256" key="1">
    <source>
        <dbReference type="SAM" id="Phobius"/>
    </source>
</evidence>
<dbReference type="AlphaFoldDB" id="A0AAX6DFB8"/>
<evidence type="ECO:0000313" key="4">
    <source>
        <dbReference type="EMBL" id="KAJ6834134.1"/>
    </source>
</evidence>
<accession>A0AAX6DFB8</accession>
<sequence length="56" mass="6610">MVWIDFSRTFRELFCGLEIMVVVLELFGGYFWWIIRVGNYLQVFIGALPSFGFVPE</sequence>
<dbReference type="EMBL" id="JANAVB010045220">
    <property type="protein sequence ID" value="KAJ6790452.1"/>
    <property type="molecule type" value="Genomic_DNA"/>
</dbReference>
<dbReference type="EMBL" id="JANAVB010045220">
    <property type="protein sequence ID" value="KAJ6790453.1"/>
    <property type="molecule type" value="Genomic_DNA"/>
</dbReference>
<name>A0AAX6DFB8_IRIPA</name>
<reference evidence="3" key="1">
    <citation type="journal article" date="2023" name="GigaByte">
        <title>Genome assembly of the bearded iris, Iris pallida Lam.</title>
        <authorList>
            <person name="Bruccoleri R.E."/>
            <person name="Oakeley E.J."/>
            <person name="Faust A.M.E."/>
            <person name="Altorfer M."/>
            <person name="Dessus-Babus S."/>
            <person name="Burckhardt D."/>
            <person name="Oertli M."/>
            <person name="Naumann U."/>
            <person name="Petersen F."/>
            <person name="Wong J."/>
        </authorList>
    </citation>
    <scope>NUCLEOTIDE SEQUENCE</scope>
    <source>
        <strain evidence="3">GSM-AAB239-AS_SAM_17_03QT</strain>
    </source>
</reference>
<gene>
    <name evidence="2" type="ORF">M6B38_249160</name>
    <name evidence="3" type="ORF">M6B38_249165</name>
    <name evidence="4" type="ORF">M6B38_335825</name>
    <name evidence="5" type="ORF">M6B38_335830</name>
</gene>